<dbReference type="PRINTS" id="PR00756">
    <property type="entry name" value="ALADIPTASE"/>
</dbReference>
<feature type="active site" description="Proton acceptor" evidence="8">
    <location>
        <position position="1113"/>
    </location>
</feature>
<gene>
    <name evidence="15" type="ORF">niasHS_017893</name>
</gene>
<organism evidence="15 16">
    <name type="scientific">Heterodera schachtii</name>
    <name type="common">Sugarbeet cyst nematode worm</name>
    <name type="synonym">Tylenchus schachtii</name>
    <dbReference type="NCBI Taxonomy" id="97005"/>
    <lineage>
        <taxon>Eukaryota</taxon>
        <taxon>Metazoa</taxon>
        <taxon>Ecdysozoa</taxon>
        <taxon>Nematoda</taxon>
        <taxon>Chromadorea</taxon>
        <taxon>Rhabditida</taxon>
        <taxon>Tylenchina</taxon>
        <taxon>Tylenchomorpha</taxon>
        <taxon>Tylenchoidea</taxon>
        <taxon>Heteroderidae</taxon>
        <taxon>Heteroderinae</taxon>
        <taxon>Heterodera</taxon>
    </lineage>
</organism>
<keyword evidence="6 9" id="KW-0862">Zinc</keyword>
<feature type="domain" description="Aminopeptidase N-like N-terminal" evidence="14">
    <location>
        <begin position="803"/>
        <end position="1006"/>
    </location>
</feature>
<keyword evidence="5" id="KW-0378">Hydrolase</keyword>
<dbReference type="Gene3D" id="1.10.390.10">
    <property type="entry name" value="Neutral Protease Domain 2"/>
    <property type="match status" value="1"/>
</dbReference>
<feature type="binding site" evidence="9">
    <location>
        <position position="1116"/>
    </location>
    <ligand>
        <name>Zn(2+)</name>
        <dbReference type="ChEBI" id="CHEBI:29105"/>
        <note>catalytic</note>
    </ligand>
</feature>
<evidence type="ECO:0000256" key="8">
    <source>
        <dbReference type="PIRSR" id="PIRSR634016-1"/>
    </source>
</evidence>
<comment type="similarity">
    <text evidence="1">Belongs to the peptidase M1 family.</text>
</comment>
<feature type="site" description="Transition state stabilizer" evidence="10">
    <location>
        <position position="1199"/>
    </location>
</feature>
<dbReference type="InterPro" id="IPR034016">
    <property type="entry name" value="M1_APN-typ"/>
</dbReference>
<dbReference type="InterPro" id="IPR045357">
    <property type="entry name" value="Aminopeptidase_N-like_N"/>
</dbReference>
<dbReference type="GO" id="GO:0008237">
    <property type="term" value="F:metallopeptidase activity"/>
    <property type="evidence" value="ECO:0007669"/>
    <property type="project" value="UniProtKB-KW"/>
</dbReference>
<dbReference type="InterPro" id="IPR001930">
    <property type="entry name" value="Peptidase_M1"/>
</dbReference>
<dbReference type="EMBL" id="JBICCN010000373">
    <property type="protein sequence ID" value="KAL3072919.1"/>
    <property type="molecule type" value="Genomic_DNA"/>
</dbReference>
<evidence type="ECO:0000256" key="6">
    <source>
        <dbReference type="ARBA" id="ARBA00022833"/>
    </source>
</evidence>
<feature type="compositionally biased region" description="Polar residues" evidence="11">
    <location>
        <begin position="652"/>
        <end position="673"/>
    </location>
</feature>
<dbReference type="Proteomes" id="UP001620645">
    <property type="component" value="Unassembled WGS sequence"/>
</dbReference>
<evidence type="ECO:0000259" key="14">
    <source>
        <dbReference type="Pfam" id="PF17900"/>
    </source>
</evidence>
<evidence type="ECO:0000256" key="11">
    <source>
        <dbReference type="SAM" id="MobiDB-lite"/>
    </source>
</evidence>
<dbReference type="FunFam" id="1.10.390.10:FF:000006">
    <property type="entry name" value="Puromycin-sensitive aminopeptidase"/>
    <property type="match status" value="1"/>
</dbReference>
<evidence type="ECO:0000259" key="13">
    <source>
        <dbReference type="Pfam" id="PF11838"/>
    </source>
</evidence>
<evidence type="ECO:0000259" key="12">
    <source>
        <dbReference type="Pfam" id="PF01433"/>
    </source>
</evidence>
<dbReference type="GO" id="GO:0046872">
    <property type="term" value="F:metal ion binding"/>
    <property type="evidence" value="ECO:0007669"/>
    <property type="project" value="UniProtKB-KW"/>
</dbReference>
<dbReference type="Pfam" id="PF17900">
    <property type="entry name" value="Peptidase_M1_N"/>
    <property type="match status" value="1"/>
</dbReference>
<dbReference type="InterPro" id="IPR014782">
    <property type="entry name" value="Peptidase_M1_dom"/>
</dbReference>
<accession>A0ABD2HX52</accession>
<dbReference type="PANTHER" id="PTHR11533:SF299">
    <property type="entry name" value="AMINOPEPTIDASE"/>
    <property type="match status" value="1"/>
</dbReference>
<evidence type="ECO:0000313" key="15">
    <source>
        <dbReference type="EMBL" id="KAL3072919.1"/>
    </source>
</evidence>
<comment type="cofactor">
    <cofactor evidence="9">
        <name>Zn(2+)</name>
        <dbReference type="ChEBI" id="CHEBI:29105"/>
    </cofactor>
    <text evidence="9">Binds 1 zinc ion per subunit.</text>
</comment>
<keyword evidence="2" id="KW-0031">Aminopeptidase</keyword>
<sequence length="1502" mass="171283">MEVSEMNGHGCPFMRRISLMAYEKVTTQNHVPNHTLKCHGKSIKKWATRFLDVFISLEQLGHLPTFPCWHWALSLAFRQLSNPSLKIVRCAAKLLLDWFPKCPPEALRLAIWARFWSEQLARETLRRWKKQFNLCFVDIVEERIRKSLFLNNAETFQNKRSMDGHFARVSSNYESGKCRPCLFSPEHLYGQLIRTQTGQSLLQSECAVDDIIKTLRSFLIGKEICQKQIKSSLFALAHLLANSDPFRAHLFSFDVAASSSAVCRFPIAQLVRLLCDCVRQQRSLCVRGFALWAANIAANGNGRVAEILTAFGWQCGENAENSVGYSPSENILKNGMKMAKWDGTGKSLGDQSNHYFNEIIKCQIPNDKQLEHRQRIRTEFPQNNCKKPRNFPRIFRSVSLSDFPSYSKANKLKLKSFVRARQKSFDQLHLGEQIPPIVSSERWAESISSRKTIAYTSAVIDELLCQREMPKNVENSKATGNGSDEEQFMSENEHGALIAYRRFLVKAGEINEYDTNAGNRKSSNSRKNSAEIQMKTSAANGKRRNGIFIPNFCTIFGKISLENSAEKQCSSAAENCQNKTQHHKWRCVFCANESHEKWEEKTVTYSGAKFEVISLIDRLANAEIGTANANKQMAKLLRLFADDPTLFRDRSNAPNSAPCTAQKADSLSSPHTGTFSAAERRASAATFNCSIASSTVNECAVMIVRRQSEECTTTSVMTDRETAPDPRPIGRRGCPCPCPCPWHCCCSLRFAVVLLMPLLPIAVLLLSYLLLPSPSDRSERMIGQQDKRPLLEDPLVRLPTDVVPIHYELHLKIYLPFRSSLFNFGTKNLSVDGNLRLLLLCRAPTDVLMLHAKALSLEHAKMGTWPDEMRQLTGPRVTEWRELAGGNDLVELKLDKALLPGRKYLLEIDYKAKIGKAHEGGLFWGSYTGEDGEIRLLAATQMQPLDARRLLPCFDEPSFKADFSISVQHPEGTTVLSNAPLSHFRRMERGWSLSLFERTPKMATYLLALTVSDFKHIETNYKHVTIRVWVQPSKLSYTEHALEVSVRSLEFLEEYFGIPYPLKKLDIFGVPFLRVAAMENWGLIMARQQNLVYTDGVQAKRERQFVTDVLAHEIAHMWFGDLVTMEWWDDLWLNEGFATIMGMKAADYAENSTSRTSQLFYEHTVKAFRFDQIAHQAHALSYKIASVREVAHRFDRITYLKAAAVLRMVEKTVGEEMFKRGLRSFLRLFAYRNARSADLLRALSATIESNNRSDQAALSIVNFSLGEFMDSWTYQNGFPLISLKSTRNSSLLVADQEQFFYLEPSMPNPSRWKVPLFLDTKEHKRTMWLLENGSVNVPRGVLIDANAHGYYRIQYDNGTYRELICTLLNNHTQIEDTFTIARAGGLPFSLVLRMAEYLPNEHSYLPFLVFNNHAQLVLLLLRNHPKIGLFRQFVQQMIEPMYRRVFSPDFPPIDLSDTMREFAMVHLCHFDYEPCVNKSLTAFAELKVLCQNRLLSDRQCNA</sequence>
<evidence type="ECO:0000256" key="9">
    <source>
        <dbReference type="PIRSR" id="PIRSR634016-3"/>
    </source>
</evidence>
<evidence type="ECO:0000256" key="1">
    <source>
        <dbReference type="ARBA" id="ARBA00010136"/>
    </source>
</evidence>
<dbReference type="GO" id="GO:0006508">
    <property type="term" value="P:proteolysis"/>
    <property type="evidence" value="ECO:0007669"/>
    <property type="project" value="UniProtKB-KW"/>
</dbReference>
<dbReference type="InterPro" id="IPR027268">
    <property type="entry name" value="Peptidase_M4/M1_CTD_sf"/>
</dbReference>
<evidence type="ECO:0000256" key="4">
    <source>
        <dbReference type="ARBA" id="ARBA00022723"/>
    </source>
</evidence>
<evidence type="ECO:0000256" key="2">
    <source>
        <dbReference type="ARBA" id="ARBA00022438"/>
    </source>
</evidence>
<dbReference type="CDD" id="cd09601">
    <property type="entry name" value="M1_APN-Q_like"/>
    <property type="match status" value="1"/>
</dbReference>
<dbReference type="Pfam" id="PF01433">
    <property type="entry name" value="Peptidase_M1"/>
    <property type="match status" value="1"/>
</dbReference>
<dbReference type="Gene3D" id="2.60.40.1910">
    <property type="match status" value="1"/>
</dbReference>
<evidence type="ECO:0000256" key="3">
    <source>
        <dbReference type="ARBA" id="ARBA00022670"/>
    </source>
</evidence>
<reference evidence="15 16" key="1">
    <citation type="submission" date="2024-10" db="EMBL/GenBank/DDBJ databases">
        <authorList>
            <person name="Kim D."/>
        </authorList>
    </citation>
    <scope>NUCLEOTIDE SEQUENCE [LARGE SCALE GENOMIC DNA]</scope>
    <source>
        <strain evidence="15">Taebaek</strain>
    </source>
</reference>
<dbReference type="InterPro" id="IPR024571">
    <property type="entry name" value="ERAP1-like_C_dom"/>
</dbReference>
<keyword evidence="4 9" id="KW-0479">Metal-binding</keyword>
<comment type="caution">
    <text evidence="15">The sequence shown here is derived from an EMBL/GenBank/DDBJ whole genome shotgun (WGS) entry which is preliminary data.</text>
</comment>
<feature type="binding site" evidence="9">
    <location>
        <position position="1135"/>
    </location>
    <ligand>
        <name>Zn(2+)</name>
        <dbReference type="ChEBI" id="CHEBI:29105"/>
        <note>catalytic</note>
    </ligand>
</feature>
<proteinExistence type="inferred from homology"/>
<dbReference type="Pfam" id="PF11838">
    <property type="entry name" value="ERAP1_C"/>
    <property type="match status" value="1"/>
</dbReference>
<protein>
    <recommendedName>
        <fullName evidence="17">Aminopeptidase N</fullName>
    </recommendedName>
</protein>
<name>A0ABD2HX52_HETSC</name>
<feature type="domain" description="ERAP1-like C-terminal" evidence="13">
    <location>
        <begin position="1341"/>
        <end position="1486"/>
    </location>
</feature>
<evidence type="ECO:0000313" key="16">
    <source>
        <dbReference type="Proteomes" id="UP001620645"/>
    </source>
</evidence>
<feature type="binding site" evidence="9">
    <location>
        <position position="1112"/>
    </location>
    <ligand>
        <name>Zn(2+)</name>
        <dbReference type="ChEBI" id="CHEBI:29105"/>
        <note>catalytic</note>
    </ligand>
</feature>
<dbReference type="GO" id="GO:0004177">
    <property type="term" value="F:aminopeptidase activity"/>
    <property type="evidence" value="ECO:0007669"/>
    <property type="project" value="UniProtKB-KW"/>
</dbReference>
<dbReference type="SUPFAM" id="SSF55486">
    <property type="entry name" value="Metalloproteases ('zincins'), catalytic domain"/>
    <property type="match status" value="1"/>
</dbReference>
<dbReference type="Gene3D" id="2.60.40.1730">
    <property type="entry name" value="tricorn interacting facor f3 domain"/>
    <property type="match status" value="1"/>
</dbReference>
<keyword evidence="7" id="KW-0482">Metalloprotease</keyword>
<evidence type="ECO:0000256" key="7">
    <source>
        <dbReference type="ARBA" id="ARBA00023049"/>
    </source>
</evidence>
<keyword evidence="16" id="KW-1185">Reference proteome</keyword>
<keyword evidence="3" id="KW-0645">Protease</keyword>
<dbReference type="PANTHER" id="PTHR11533">
    <property type="entry name" value="PROTEASE M1 ZINC METALLOPROTEASE"/>
    <property type="match status" value="1"/>
</dbReference>
<dbReference type="InterPro" id="IPR042097">
    <property type="entry name" value="Aminopeptidase_N-like_N_sf"/>
</dbReference>
<feature type="domain" description="Peptidase M1 membrane alanine aminopeptidase" evidence="12">
    <location>
        <begin position="1041"/>
        <end position="1272"/>
    </location>
</feature>
<evidence type="ECO:0000256" key="5">
    <source>
        <dbReference type="ARBA" id="ARBA00022801"/>
    </source>
</evidence>
<evidence type="ECO:0008006" key="17">
    <source>
        <dbReference type="Google" id="ProtNLM"/>
    </source>
</evidence>
<dbReference type="Gene3D" id="1.25.50.20">
    <property type="match status" value="1"/>
</dbReference>
<feature type="region of interest" description="Disordered" evidence="11">
    <location>
        <begin position="649"/>
        <end position="673"/>
    </location>
</feature>
<dbReference type="SUPFAM" id="SSF63737">
    <property type="entry name" value="Leukotriene A4 hydrolase N-terminal domain"/>
    <property type="match status" value="1"/>
</dbReference>
<evidence type="ECO:0000256" key="10">
    <source>
        <dbReference type="PIRSR" id="PIRSR634016-4"/>
    </source>
</evidence>
<dbReference type="InterPro" id="IPR050344">
    <property type="entry name" value="Peptidase_M1_aminopeptidases"/>
</dbReference>